<reference evidence="2 3" key="1">
    <citation type="submission" date="2024-05" db="EMBL/GenBank/DDBJ databases">
        <title>The nuclear and mitochondrial genome assemblies of Tetragonisca angustula (Apidae: Meliponini), a tiny yet remarkable pollinator in the Neotropics.</title>
        <authorList>
            <person name="Ferrari R."/>
            <person name="Ricardo P.C."/>
            <person name="Dias F.C."/>
            <person name="Araujo N.S."/>
            <person name="Soares D.O."/>
            <person name="Zhou Q.-S."/>
            <person name="Zhu C.-D."/>
            <person name="Coutinho L."/>
            <person name="Airas M.C."/>
            <person name="Batista T.M."/>
        </authorList>
    </citation>
    <scope>NUCLEOTIDE SEQUENCE [LARGE SCALE GENOMIC DNA]</scope>
    <source>
        <strain evidence="2">ASF017062</strain>
        <tissue evidence="2">Abdomen</tissue>
    </source>
</reference>
<evidence type="ECO:0000313" key="2">
    <source>
        <dbReference type="EMBL" id="KAK9296711.1"/>
    </source>
</evidence>
<dbReference type="PANTHER" id="PTHR19446">
    <property type="entry name" value="REVERSE TRANSCRIPTASES"/>
    <property type="match status" value="1"/>
</dbReference>
<evidence type="ECO:0000313" key="3">
    <source>
        <dbReference type="Proteomes" id="UP001432146"/>
    </source>
</evidence>
<protein>
    <recommendedName>
        <fullName evidence="1">Reverse transcriptase domain-containing protein</fullName>
    </recommendedName>
</protein>
<dbReference type="Proteomes" id="UP001432146">
    <property type="component" value="Unassembled WGS sequence"/>
</dbReference>
<accession>A0AAW0ZIU0</accession>
<gene>
    <name evidence="2" type="ORF">QLX08_009325</name>
</gene>
<proteinExistence type="predicted"/>
<dbReference type="Pfam" id="PF00078">
    <property type="entry name" value="RVT_1"/>
    <property type="match status" value="1"/>
</dbReference>
<feature type="domain" description="Reverse transcriptase" evidence="1">
    <location>
        <begin position="2"/>
        <end position="138"/>
    </location>
</feature>
<name>A0AAW0ZIU0_9HYME</name>
<dbReference type="InterPro" id="IPR000477">
    <property type="entry name" value="RT_dom"/>
</dbReference>
<sequence length="150" mass="17357">MLEEWKIIADYQFGFRKRHSTVEQVHRTVPEISQDLEKKKHCSAVFLNIQQAFDKVWHIGLKYKLKNILLHPYYSILQSYLTNRTFRVRYLDANFLTFPIDSGQSPWTPLTADLPTLPTLSEVITATFADNTALLSSHENSQIASTSLEK</sequence>
<organism evidence="2 3">
    <name type="scientific">Tetragonisca angustula</name>
    <dbReference type="NCBI Taxonomy" id="166442"/>
    <lineage>
        <taxon>Eukaryota</taxon>
        <taxon>Metazoa</taxon>
        <taxon>Ecdysozoa</taxon>
        <taxon>Arthropoda</taxon>
        <taxon>Hexapoda</taxon>
        <taxon>Insecta</taxon>
        <taxon>Pterygota</taxon>
        <taxon>Neoptera</taxon>
        <taxon>Endopterygota</taxon>
        <taxon>Hymenoptera</taxon>
        <taxon>Apocrita</taxon>
        <taxon>Aculeata</taxon>
        <taxon>Apoidea</taxon>
        <taxon>Anthophila</taxon>
        <taxon>Apidae</taxon>
        <taxon>Tetragonisca</taxon>
    </lineage>
</organism>
<dbReference type="AlphaFoldDB" id="A0AAW0ZIU0"/>
<dbReference type="EMBL" id="JAWNGG020000205">
    <property type="protein sequence ID" value="KAK9296711.1"/>
    <property type="molecule type" value="Genomic_DNA"/>
</dbReference>
<evidence type="ECO:0000259" key="1">
    <source>
        <dbReference type="Pfam" id="PF00078"/>
    </source>
</evidence>
<comment type="caution">
    <text evidence="2">The sequence shown here is derived from an EMBL/GenBank/DDBJ whole genome shotgun (WGS) entry which is preliminary data.</text>
</comment>
<keyword evidence="3" id="KW-1185">Reference proteome</keyword>